<keyword evidence="4" id="KW-1185">Reference proteome</keyword>
<organism evidence="1 4">
    <name type="scientific">Winslowiella iniecta</name>
    <dbReference type="NCBI Taxonomy" id="1560201"/>
    <lineage>
        <taxon>Bacteria</taxon>
        <taxon>Pseudomonadati</taxon>
        <taxon>Pseudomonadota</taxon>
        <taxon>Gammaproteobacteria</taxon>
        <taxon>Enterobacterales</taxon>
        <taxon>Erwiniaceae</taxon>
        <taxon>Winslowiella</taxon>
    </lineage>
</organism>
<reference evidence="3 4" key="1">
    <citation type="journal article" date="2015" name="Int. J. Syst. Evol. Microbiol.">
        <title>Erwinia iniecta sp. nov., isolated from Russian wheat aphids (Diuraphis noxia).</title>
        <authorList>
            <person name="Campillo T."/>
            <person name="Luna E."/>
            <person name="Portier P."/>
            <person name="Fischer-Le Saux M."/>
            <person name="Lapitan N."/>
            <person name="Tisserat N.A."/>
            <person name="Leach J.E."/>
        </authorList>
    </citation>
    <scope>NUCLEOTIDE SEQUENCE [LARGE SCALE GENOMIC DNA]</scope>
    <source>
        <strain evidence="1 4">B120</strain>
        <strain evidence="2 3">B149</strain>
    </source>
</reference>
<sequence length="113" mass="13069">MNVIKTDKIHAVAWIFLFLKCNPTAKSMYAYTQRRLLILHLIEESCPSFFKWTQFLEHFSARPSSCRPVHFSLALVQIRFYKTNGNLVADESSHRADNKQGDTDKAINIVLPK</sequence>
<evidence type="ECO:0000313" key="4">
    <source>
        <dbReference type="Proteomes" id="UP000037088"/>
    </source>
</evidence>
<protein>
    <submittedName>
        <fullName evidence="1">Uncharacterized protein</fullName>
    </submittedName>
</protein>
<dbReference type="EMBL" id="JRXF01000002">
    <property type="protein sequence ID" value="KOC94938.1"/>
    <property type="molecule type" value="Genomic_DNA"/>
</dbReference>
<name>A0A0L7T9A1_9GAMM</name>
<evidence type="ECO:0000313" key="3">
    <source>
        <dbReference type="Proteomes" id="UP000036851"/>
    </source>
</evidence>
<accession>A0A0L7T9A1</accession>
<dbReference type="Proteomes" id="UP000037088">
    <property type="component" value="Unassembled WGS sequence"/>
</dbReference>
<evidence type="ECO:0000313" key="1">
    <source>
        <dbReference type="EMBL" id="KOC91940.1"/>
    </source>
</evidence>
<dbReference type="Proteomes" id="UP000036851">
    <property type="component" value="Unassembled WGS sequence"/>
</dbReference>
<proteinExistence type="predicted"/>
<evidence type="ECO:0000313" key="2">
    <source>
        <dbReference type="EMBL" id="KOC94938.1"/>
    </source>
</evidence>
<dbReference type="EMBL" id="JRXE01000004">
    <property type="protein sequence ID" value="KOC91940.1"/>
    <property type="molecule type" value="Genomic_DNA"/>
</dbReference>
<comment type="caution">
    <text evidence="1">The sequence shown here is derived from an EMBL/GenBank/DDBJ whole genome shotgun (WGS) entry which is preliminary data.</text>
</comment>
<dbReference type="AlphaFoldDB" id="A0A0L7T9A1"/>
<dbReference type="PATRIC" id="fig|1560201.3.peg.884"/>
<gene>
    <name evidence="1" type="ORF">NG42_04100</name>
    <name evidence="2" type="ORF">NG43_01610</name>
</gene>